<evidence type="ECO:0000256" key="7">
    <source>
        <dbReference type="SAM" id="MobiDB-lite"/>
    </source>
</evidence>
<evidence type="ECO:0000259" key="9">
    <source>
        <dbReference type="SMART" id="SM00849"/>
    </source>
</evidence>
<dbReference type="HAMAP" id="MF_00530">
    <property type="entry name" value="ATP_synth_epsil_bac"/>
    <property type="match status" value="1"/>
</dbReference>
<keyword evidence="3" id="KW-0813">Transport</keyword>
<dbReference type="InterPro" id="IPR050855">
    <property type="entry name" value="NDM-1-like"/>
</dbReference>
<dbReference type="GO" id="GO:0045259">
    <property type="term" value="C:proton-transporting ATP synthase complex"/>
    <property type="evidence" value="ECO:0007669"/>
    <property type="project" value="InterPro"/>
</dbReference>
<keyword evidence="6" id="KW-0175">Coiled coil</keyword>
<dbReference type="Pfam" id="PF02823">
    <property type="entry name" value="ATP-synt_DE_N"/>
    <property type="match status" value="1"/>
</dbReference>
<comment type="caution">
    <text evidence="10">The sequence shown here is derived from an EMBL/GenBank/DDBJ whole genome shotgun (WGS) entry which is preliminary data.</text>
</comment>
<evidence type="ECO:0000256" key="4">
    <source>
        <dbReference type="ARBA" id="ARBA00023065"/>
    </source>
</evidence>
<keyword evidence="4" id="KW-0406">Ion transport</keyword>
<dbReference type="InterPro" id="IPR036866">
    <property type="entry name" value="RibonucZ/Hydroxyglut_hydro"/>
</dbReference>
<dbReference type="SUPFAM" id="SSF56281">
    <property type="entry name" value="Metallo-hydrolase/oxidoreductase"/>
    <property type="match status" value="1"/>
</dbReference>
<dbReference type="EMBL" id="CAUJNA010002680">
    <property type="protein sequence ID" value="CAJ1393936.1"/>
    <property type="molecule type" value="Genomic_DNA"/>
</dbReference>
<dbReference type="InterPro" id="IPR001279">
    <property type="entry name" value="Metallo-B-lactamas"/>
</dbReference>
<dbReference type="SUPFAM" id="SSF51344">
    <property type="entry name" value="Epsilon subunit of F1F0-ATP synthase N-terminal domain"/>
    <property type="match status" value="1"/>
</dbReference>
<dbReference type="InterPro" id="IPR020546">
    <property type="entry name" value="ATP_synth_F1_dsu/esu_N"/>
</dbReference>
<keyword evidence="8" id="KW-0732">Signal</keyword>
<proteinExistence type="inferred from homology"/>
<dbReference type="Proteomes" id="UP001178507">
    <property type="component" value="Unassembled WGS sequence"/>
</dbReference>
<dbReference type="SMART" id="SM00849">
    <property type="entry name" value="Lactamase_B"/>
    <property type="match status" value="1"/>
</dbReference>
<comment type="similarity">
    <text evidence="2">Belongs to the ATPase epsilon chain family.</text>
</comment>
<name>A0AA36N843_9DINO</name>
<feature type="domain" description="Metallo-beta-lactamase" evidence="9">
    <location>
        <begin position="255"/>
        <end position="450"/>
    </location>
</feature>
<dbReference type="PANTHER" id="PTHR42951">
    <property type="entry name" value="METALLO-BETA-LACTAMASE DOMAIN-CONTAINING"/>
    <property type="match status" value="1"/>
</dbReference>
<dbReference type="GO" id="GO:0046933">
    <property type="term" value="F:proton-transporting ATP synthase activity, rotational mechanism"/>
    <property type="evidence" value="ECO:0007669"/>
    <property type="project" value="InterPro"/>
</dbReference>
<feature type="region of interest" description="Disordered" evidence="7">
    <location>
        <begin position="30"/>
        <end position="49"/>
    </location>
</feature>
<dbReference type="Gene3D" id="2.60.15.10">
    <property type="entry name" value="F0F1 ATP synthase delta/epsilon subunit, N-terminal"/>
    <property type="match status" value="1"/>
</dbReference>
<comment type="subcellular location">
    <subcellularLocation>
        <location evidence="1">Membrane</location>
    </subcellularLocation>
</comment>
<keyword evidence="5" id="KW-0472">Membrane</keyword>
<dbReference type="CDD" id="cd12152">
    <property type="entry name" value="F1-ATPase_delta"/>
    <property type="match status" value="1"/>
</dbReference>
<dbReference type="Gene3D" id="3.60.15.10">
    <property type="entry name" value="Ribonuclease Z/Hydroxyacylglutathione hydrolase-like"/>
    <property type="match status" value="1"/>
</dbReference>
<evidence type="ECO:0000256" key="5">
    <source>
        <dbReference type="ARBA" id="ARBA00023136"/>
    </source>
</evidence>
<reference evidence="10" key="1">
    <citation type="submission" date="2023-08" db="EMBL/GenBank/DDBJ databases">
        <authorList>
            <person name="Chen Y."/>
            <person name="Shah S."/>
            <person name="Dougan E. K."/>
            <person name="Thang M."/>
            <person name="Chan C."/>
        </authorList>
    </citation>
    <scope>NUCLEOTIDE SEQUENCE</scope>
</reference>
<dbReference type="InterPro" id="IPR036771">
    <property type="entry name" value="ATPsynth_dsu/esu_N"/>
</dbReference>
<dbReference type="PANTHER" id="PTHR42951:SF4">
    <property type="entry name" value="ACYL-COENZYME A THIOESTERASE MBLAC2"/>
    <property type="match status" value="1"/>
</dbReference>
<evidence type="ECO:0000256" key="1">
    <source>
        <dbReference type="ARBA" id="ARBA00004370"/>
    </source>
</evidence>
<accession>A0AA36N843</accession>
<evidence type="ECO:0000256" key="3">
    <source>
        <dbReference type="ARBA" id="ARBA00022448"/>
    </source>
</evidence>
<evidence type="ECO:0000256" key="6">
    <source>
        <dbReference type="SAM" id="Coils"/>
    </source>
</evidence>
<evidence type="ECO:0000313" key="10">
    <source>
        <dbReference type="EMBL" id="CAJ1393936.1"/>
    </source>
</evidence>
<evidence type="ECO:0000313" key="11">
    <source>
        <dbReference type="Proteomes" id="UP001178507"/>
    </source>
</evidence>
<organism evidence="10 11">
    <name type="scientific">Effrenium voratum</name>
    <dbReference type="NCBI Taxonomy" id="2562239"/>
    <lineage>
        <taxon>Eukaryota</taxon>
        <taxon>Sar</taxon>
        <taxon>Alveolata</taxon>
        <taxon>Dinophyceae</taxon>
        <taxon>Suessiales</taxon>
        <taxon>Symbiodiniaceae</taxon>
        <taxon>Effrenium</taxon>
    </lineage>
</organism>
<feature type="chain" id="PRO_5041218954" description="Metallo-beta-lactamase domain-containing protein" evidence="8">
    <location>
        <begin position="22"/>
        <end position="506"/>
    </location>
</feature>
<dbReference type="InterPro" id="IPR001469">
    <property type="entry name" value="ATP_synth_F1_dsu/esu"/>
</dbReference>
<keyword evidence="11" id="KW-1185">Reference proteome</keyword>
<dbReference type="AlphaFoldDB" id="A0AA36N843"/>
<evidence type="ECO:0000256" key="2">
    <source>
        <dbReference type="ARBA" id="ARBA00005712"/>
    </source>
</evidence>
<dbReference type="NCBIfam" id="TIGR01216">
    <property type="entry name" value="ATP_synt_epsi"/>
    <property type="match status" value="1"/>
</dbReference>
<feature type="signal peptide" evidence="8">
    <location>
        <begin position="1"/>
        <end position="21"/>
    </location>
</feature>
<dbReference type="Pfam" id="PF00753">
    <property type="entry name" value="Lactamase_B"/>
    <property type="match status" value="1"/>
</dbReference>
<evidence type="ECO:0000256" key="8">
    <source>
        <dbReference type="SAM" id="SignalP"/>
    </source>
</evidence>
<feature type="coiled-coil region" evidence="6">
    <location>
        <begin position="145"/>
        <end position="172"/>
    </location>
</feature>
<gene>
    <name evidence="10" type="ORF">EVOR1521_LOCUS18690</name>
</gene>
<sequence>MARLTLLAFCGAALLARQALNFVGGAGGTGAGRVSRVPRRAEAEEEEEPEYVAAEGDRLKLKVLSPEGDGISLACSEVILPSASGQLGVLANHAPMMSALDTGVLRYKEDGQWKPIVVMGGFASIDSNQLSVLVNDFEKADDIDAEKTQSEMEAATALLEKAASKKDKLEANQKVKRAAARLQAAMFLSKKKCCAYFLRHSDFLGALGSLKGAIRAREVALSAVGALAFVETLVIVEQDRFGNLAIELVLGTGEAPHIYVVLGSKKAVIIDTGCNSGNLRQFLATLPQLAGKEFQVVNTHIHYDHIMGNYGFCAPGGKSLGSGCRSICQGSRRKAFSENWQEHSLQAMVGAEILDFCVTDWLDEGARIYLDEESPSELESLEVLHTPGHTPDSISLYYPAENRLFTGDLIYPGSIFLHLPGSDLEEFEASLSKVRDFAADKTGLVLSCGHITPSLQVAALQELHGLIEEMHQGRGQPRWDGATTSFTTKNFTLMCRTADVKKMKGA</sequence>
<protein>
    <recommendedName>
        <fullName evidence="9">Metallo-beta-lactamase domain-containing protein</fullName>
    </recommendedName>
</protein>